<evidence type="ECO:0000256" key="7">
    <source>
        <dbReference type="ARBA" id="ARBA00023136"/>
    </source>
</evidence>
<evidence type="ECO:0000256" key="2">
    <source>
        <dbReference type="ARBA" id="ARBA00009843"/>
    </source>
</evidence>
<dbReference type="InterPro" id="IPR004680">
    <property type="entry name" value="Cit_transptr-like_dom"/>
</dbReference>
<dbReference type="Pfam" id="PF03600">
    <property type="entry name" value="CitMHS"/>
    <property type="match status" value="1"/>
</dbReference>
<dbReference type="Proteomes" id="UP000031552">
    <property type="component" value="Unassembled WGS sequence"/>
</dbReference>
<dbReference type="STRING" id="1437425.CSEC_0494"/>
<feature type="transmembrane region" description="Helical" evidence="8">
    <location>
        <begin position="88"/>
        <end position="119"/>
    </location>
</feature>
<dbReference type="InterPro" id="IPR000802">
    <property type="entry name" value="Arsenical_pump_ArsB"/>
</dbReference>
<keyword evidence="3" id="KW-0813">Transport</keyword>
<name>A0A090DWW3_9BACT</name>
<keyword evidence="5 8" id="KW-0812">Transmembrane</keyword>
<evidence type="ECO:0000256" key="8">
    <source>
        <dbReference type="SAM" id="Phobius"/>
    </source>
</evidence>
<dbReference type="InterPro" id="IPR051475">
    <property type="entry name" value="Diverse_Ion_Transporter"/>
</dbReference>
<keyword evidence="4" id="KW-1003">Cell membrane</keyword>
<dbReference type="AlphaFoldDB" id="A0A090DWW3"/>
<reference evidence="10" key="2">
    <citation type="submission" date="2014-09" db="EMBL/GenBank/DDBJ databases">
        <title>Criblamydia sequanensis harbors a mega-plasmid encoding arsenite resistance.</title>
        <authorList>
            <person name="Bertelli C."/>
            <person name="Goesmann A."/>
            <person name="Greub G."/>
        </authorList>
    </citation>
    <scope>NUCLEOTIDE SEQUENCE [LARGE SCALE GENOMIC DNA]</scope>
    <source>
        <strain evidence="10">CRIB-18</strain>
    </source>
</reference>
<dbReference type="PRINTS" id="PR00758">
    <property type="entry name" value="ARSENICPUMP"/>
</dbReference>
<reference evidence="10" key="1">
    <citation type="submission" date="2013-12" db="EMBL/GenBank/DDBJ databases">
        <authorList>
            <person name="Linke B."/>
        </authorList>
    </citation>
    <scope>NUCLEOTIDE SEQUENCE [LARGE SCALE GENOMIC DNA]</scope>
    <source>
        <strain evidence="10">CRIB-18</strain>
    </source>
</reference>
<dbReference type="GO" id="GO:0005886">
    <property type="term" value="C:plasma membrane"/>
    <property type="evidence" value="ECO:0007669"/>
    <property type="project" value="UniProtKB-SubCell"/>
</dbReference>
<organism evidence="10 11">
    <name type="scientific">Candidatus Criblamydia sequanensis CRIB-18</name>
    <dbReference type="NCBI Taxonomy" id="1437425"/>
    <lineage>
        <taxon>Bacteria</taxon>
        <taxon>Pseudomonadati</taxon>
        <taxon>Chlamydiota</taxon>
        <taxon>Chlamydiia</taxon>
        <taxon>Parachlamydiales</taxon>
        <taxon>Candidatus Criblamydiaceae</taxon>
        <taxon>Candidatus Criblamydia</taxon>
    </lineage>
</organism>
<keyword evidence="11" id="KW-1185">Reference proteome</keyword>
<accession>A0A090DWW3</accession>
<dbReference type="GO" id="GO:0015105">
    <property type="term" value="F:arsenite transmembrane transporter activity"/>
    <property type="evidence" value="ECO:0007669"/>
    <property type="project" value="InterPro"/>
</dbReference>
<gene>
    <name evidence="10" type="primary">arsB</name>
    <name evidence="10" type="ORF">CSEC_0494</name>
</gene>
<feature type="transmembrane region" description="Helical" evidence="8">
    <location>
        <begin position="175"/>
        <end position="195"/>
    </location>
</feature>
<sequence>MGSLLLFCMCYLGFVFFENHKTKIALAGSFLLILLNELSLKQAFFEVHWNVMGLFVGTLVLAELFRLSRVPAVFAEWLVDHSKNVRMALILVFILTSIISMFVENVAVVLLIAPVILALCEKLSISPIKPLILLAMFSNLQGTATLIGDPPSMILGSYMKMNFGDFFFYMGKPSIFFMVQVGAFFALLFAFFLFYHETEPITLLSIEVVKSWVPSILLLFLIGILAFGSNLDPESSWLAGITAMILALIGLIWHYFGPAWEKTTNLIRDLDWNTTLFLMGLFILVGAVRQEGWMDALSNWAVTNLPDNLFLVFTAVIFLSLLISAVVDNVPYLIAMIPVVQNVSAGLNLPLPLLTFALLIGTCLGGNITPIGASANIVAVSFLEKNGHRISFFSYCKIGLIFTLSAVIPAAITLWLIWA</sequence>
<dbReference type="RefSeq" id="WP_041016839.1">
    <property type="nucleotide sequence ID" value="NZ_CCEJ010000003.1"/>
</dbReference>
<evidence type="ECO:0000256" key="5">
    <source>
        <dbReference type="ARBA" id="ARBA00022692"/>
    </source>
</evidence>
<comment type="similarity">
    <text evidence="2">Belongs to the CitM (TC 2.A.11) transporter family.</text>
</comment>
<feature type="transmembrane region" description="Helical" evidence="8">
    <location>
        <begin position="309"/>
        <end position="334"/>
    </location>
</feature>
<feature type="transmembrane region" description="Helical" evidence="8">
    <location>
        <begin position="354"/>
        <end position="383"/>
    </location>
</feature>
<evidence type="ECO:0000256" key="3">
    <source>
        <dbReference type="ARBA" id="ARBA00022448"/>
    </source>
</evidence>
<feature type="transmembrane region" description="Helical" evidence="8">
    <location>
        <begin position="272"/>
        <end position="288"/>
    </location>
</feature>
<comment type="subcellular location">
    <subcellularLocation>
        <location evidence="1">Cell membrane</location>
        <topology evidence="1">Multi-pass membrane protein</topology>
    </subcellularLocation>
</comment>
<evidence type="ECO:0000256" key="4">
    <source>
        <dbReference type="ARBA" id="ARBA00022475"/>
    </source>
</evidence>
<dbReference type="PANTHER" id="PTHR43568">
    <property type="entry name" value="P PROTEIN"/>
    <property type="match status" value="1"/>
</dbReference>
<dbReference type="eggNOG" id="COG1055">
    <property type="taxonomic scope" value="Bacteria"/>
</dbReference>
<evidence type="ECO:0000313" key="11">
    <source>
        <dbReference type="Proteomes" id="UP000031552"/>
    </source>
</evidence>
<feature type="transmembrane region" description="Helical" evidence="8">
    <location>
        <begin position="237"/>
        <end position="256"/>
    </location>
</feature>
<comment type="caution">
    <text evidence="10">The sequence shown here is derived from an EMBL/GenBank/DDBJ whole genome shotgun (WGS) entry which is preliminary data.</text>
</comment>
<feature type="transmembrane region" description="Helical" evidence="8">
    <location>
        <begin position="395"/>
        <end position="418"/>
    </location>
</feature>
<dbReference type="OrthoDB" id="9765532at2"/>
<feature type="transmembrane region" description="Helical" evidence="8">
    <location>
        <begin position="47"/>
        <end position="67"/>
    </location>
</feature>
<evidence type="ECO:0000256" key="6">
    <source>
        <dbReference type="ARBA" id="ARBA00022989"/>
    </source>
</evidence>
<evidence type="ECO:0000313" key="10">
    <source>
        <dbReference type="EMBL" id="CDR33329.1"/>
    </source>
</evidence>
<keyword evidence="6 8" id="KW-1133">Transmembrane helix</keyword>
<dbReference type="PANTHER" id="PTHR43568:SF1">
    <property type="entry name" value="P PROTEIN"/>
    <property type="match status" value="1"/>
</dbReference>
<feature type="transmembrane region" description="Helical" evidence="8">
    <location>
        <begin position="201"/>
        <end position="225"/>
    </location>
</feature>
<protein>
    <submittedName>
        <fullName evidence="10">Arsenite permease</fullName>
    </submittedName>
</protein>
<dbReference type="EMBL" id="CCEJ010000003">
    <property type="protein sequence ID" value="CDR33329.1"/>
    <property type="molecule type" value="Genomic_DNA"/>
</dbReference>
<proteinExistence type="inferred from homology"/>
<evidence type="ECO:0000256" key="1">
    <source>
        <dbReference type="ARBA" id="ARBA00004651"/>
    </source>
</evidence>
<keyword evidence="7 8" id="KW-0472">Membrane</keyword>
<feature type="domain" description="Citrate transporter-like" evidence="9">
    <location>
        <begin position="12"/>
        <end position="361"/>
    </location>
</feature>
<evidence type="ECO:0000259" key="9">
    <source>
        <dbReference type="Pfam" id="PF03600"/>
    </source>
</evidence>